<feature type="transmembrane region" description="Helical" evidence="8">
    <location>
        <begin position="206"/>
        <end position="237"/>
    </location>
</feature>
<accession>A0A495WGK3</accession>
<keyword evidence="4" id="KW-1003">Cell membrane</keyword>
<dbReference type="NCBIfam" id="TIGR00710">
    <property type="entry name" value="efflux_Bcr_CflA"/>
    <property type="match status" value="1"/>
</dbReference>
<evidence type="ECO:0000256" key="3">
    <source>
        <dbReference type="ARBA" id="ARBA00022448"/>
    </source>
</evidence>
<evidence type="ECO:0000313" key="11">
    <source>
        <dbReference type="Proteomes" id="UP000270626"/>
    </source>
</evidence>
<dbReference type="CDD" id="cd17320">
    <property type="entry name" value="MFS_MdfA_MDR_like"/>
    <property type="match status" value="1"/>
</dbReference>
<dbReference type="EMBL" id="RBXP01000011">
    <property type="protein sequence ID" value="RKT60479.1"/>
    <property type="molecule type" value="Genomic_DNA"/>
</dbReference>
<evidence type="ECO:0000259" key="9">
    <source>
        <dbReference type="PROSITE" id="PS50850"/>
    </source>
</evidence>
<dbReference type="Gene3D" id="1.20.1720.10">
    <property type="entry name" value="Multidrug resistance protein D"/>
    <property type="match status" value="1"/>
</dbReference>
<keyword evidence="3 8" id="KW-0813">Transport</keyword>
<evidence type="ECO:0000313" key="10">
    <source>
        <dbReference type="EMBL" id="RKT60479.1"/>
    </source>
</evidence>
<sequence length="403" mass="41970">MTGNLATLPREGRLVLLLGALVAFGPLAIDLYLPALPAIAAGLSATPEAVQLSITVFLAGFALGMLFYGPISDRYGRRKVMLTGISLFVLASLACMLATSAEQLIAARFIQALGGGAASVLARAVLRDVYAPAEAIRKLSLMAMVTAIAPLLAPLLGSQLLACFGWRGTFAAILLWGLSSLLIVWFRLPETLPPERRGELSLGRSFAIYGSLLLDPVAIGLLLAGGMSFAAMFAYITGSPFYFIDLHKFTPLAFSLLFAVNALGIFAANYVNSRLVKRQGASVMAGVGSGVGLLGATLLWVASGVAEAVPGVVVGLFIVVSMTGLLGANCVGLLMARYPNNAGAAAAMFVAGQFGLGMLSSATISHLGDQTGQTMALVVLATSALSLAGWFLFRWFEMRGRTG</sequence>
<evidence type="ECO:0000256" key="8">
    <source>
        <dbReference type="RuleBase" id="RU365088"/>
    </source>
</evidence>
<keyword evidence="6 8" id="KW-1133">Transmembrane helix</keyword>
<feature type="transmembrane region" description="Helical" evidence="8">
    <location>
        <begin position="80"/>
        <end position="99"/>
    </location>
</feature>
<organism evidence="10 11">
    <name type="scientific">Azonexus fungiphilus</name>
    <dbReference type="NCBI Taxonomy" id="146940"/>
    <lineage>
        <taxon>Bacteria</taxon>
        <taxon>Pseudomonadati</taxon>
        <taxon>Pseudomonadota</taxon>
        <taxon>Betaproteobacteria</taxon>
        <taxon>Rhodocyclales</taxon>
        <taxon>Azonexaceae</taxon>
        <taxon>Azonexus</taxon>
    </lineage>
</organism>
<feature type="domain" description="Major facilitator superfamily (MFS) profile" evidence="9">
    <location>
        <begin position="12"/>
        <end position="401"/>
    </location>
</feature>
<dbReference type="InterPro" id="IPR036259">
    <property type="entry name" value="MFS_trans_sf"/>
</dbReference>
<dbReference type="InterPro" id="IPR004812">
    <property type="entry name" value="Efflux_drug-R_Bcr/CmlA"/>
</dbReference>
<comment type="caution">
    <text evidence="10">The sequence shown here is derived from an EMBL/GenBank/DDBJ whole genome shotgun (WGS) entry which is preliminary data.</text>
</comment>
<dbReference type="PANTHER" id="PTHR23502">
    <property type="entry name" value="MAJOR FACILITATOR SUPERFAMILY"/>
    <property type="match status" value="1"/>
</dbReference>
<evidence type="ECO:0000256" key="5">
    <source>
        <dbReference type="ARBA" id="ARBA00022692"/>
    </source>
</evidence>
<dbReference type="InterPro" id="IPR020846">
    <property type="entry name" value="MFS_dom"/>
</dbReference>
<dbReference type="InterPro" id="IPR011701">
    <property type="entry name" value="MFS"/>
</dbReference>
<proteinExistence type="inferred from homology"/>
<dbReference type="GO" id="GO:1990961">
    <property type="term" value="P:xenobiotic detoxification by transmembrane export across the plasma membrane"/>
    <property type="evidence" value="ECO:0007669"/>
    <property type="project" value="InterPro"/>
</dbReference>
<dbReference type="SUPFAM" id="SSF103473">
    <property type="entry name" value="MFS general substrate transporter"/>
    <property type="match status" value="1"/>
</dbReference>
<dbReference type="GO" id="GO:0042910">
    <property type="term" value="F:xenobiotic transmembrane transporter activity"/>
    <property type="evidence" value="ECO:0007669"/>
    <property type="project" value="InterPro"/>
</dbReference>
<gene>
    <name evidence="10" type="ORF">DFR40_0613</name>
</gene>
<reference evidence="10 11" key="1">
    <citation type="submission" date="2018-10" db="EMBL/GenBank/DDBJ databases">
        <title>Genomic Encyclopedia of Type Strains, Phase IV (KMG-IV): sequencing the most valuable type-strain genomes for metagenomic binning, comparative biology and taxonomic classification.</title>
        <authorList>
            <person name="Goeker M."/>
        </authorList>
    </citation>
    <scope>NUCLEOTIDE SEQUENCE [LARGE SCALE GENOMIC DNA]</scope>
    <source>
        <strain evidence="10 11">DSM 23841</strain>
    </source>
</reference>
<dbReference type="GO" id="GO:0005886">
    <property type="term" value="C:plasma membrane"/>
    <property type="evidence" value="ECO:0007669"/>
    <property type="project" value="UniProtKB-SubCell"/>
</dbReference>
<dbReference type="Pfam" id="PF07690">
    <property type="entry name" value="MFS_1"/>
    <property type="match status" value="1"/>
</dbReference>
<evidence type="ECO:0000256" key="1">
    <source>
        <dbReference type="ARBA" id="ARBA00004651"/>
    </source>
</evidence>
<dbReference type="FunFam" id="1.20.1720.10:FF:000005">
    <property type="entry name" value="Bcr/CflA family efflux transporter"/>
    <property type="match status" value="1"/>
</dbReference>
<evidence type="ECO:0000256" key="7">
    <source>
        <dbReference type="ARBA" id="ARBA00023136"/>
    </source>
</evidence>
<feature type="transmembrane region" description="Helical" evidence="8">
    <location>
        <begin position="249"/>
        <end position="271"/>
    </location>
</feature>
<feature type="transmembrane region" description="Helical" evidence="8">
    <location>
        <begin position="138"/>
        <end position="158"/>
    </location>
</feature>
<keyword evidence="11" id="KW-1185">Reference proteome</keyword>
<evidence type="ECO:0000256" key="6">
    <source>
        <dbReference type="ARBA" id="ARBA00022989"/>
    </source>
</evidence>
<feature type="transmembrane region" description="Helical" evidence="8">
    <location>
        <begin position="164"/>
        <end position="186"/>
    </location>
</feature>
<feature type="transmembrane region" description="Helical" evidence="8">
    <location>
        <begin position="308"/>
        <end position="334"/>
    </location>
</feature>
<dbReference type="Proteomes" id="UP000270626">
    <property type="component" value="Unassembled WGS sequence"/>
</dbReference>
<feature type="transmembrane region" description="Helical" evidence="8">
    <location>
        <begin position="346"/>
        <end position="368"/>
    </location>
</feature>
<dbReference type="AlphaFoldDB" id="A0A495WGK3"/>
<dbReference type="RefSeq" id="WP_121457008.1">
    <property type="nucleotide sequence ID" value="NZ_RBXP01000011.1"/>
</dbReference>
<keyword evidence="5 8" id="KW-0812">Transmembrane</keyword>
<keyword evidence="8" id="KW-0997">Cell inner membrane</keyword>
<feature type="transmembrane region" description="Helical" evidence="8">
    <location>
        <begin position="49"/>
        <end position="68"/>
    </location>
</feature>
<keyword evidence="7 8" id="KW-0472">Membrane</keyword>
<protein>
    <recommendedName>
        <fullName evidence="8">Bcr/CflA family efflux transporter</fullName>
    </recommendedName>
</protein>
<dbReference type="PANTHER" id="PTHR23502:SF132">
    <property type="entry name" value="POLYAMINE TRANSPORTER 2-RELATED"/>
    <property type="match status" value="1"/>
</dbReference>
<dbReference type="PROSITE" id="PS50850">
    <property type="entry name" value="MFS"/>
    <property type="match status" value="1"/>
</dbReference>
<feature type="transmembrane region" description="Helical" evidence="8">
    <location>
        <begin position="374"/>
        <end position="393"/>
    </location>
</feature>
<dbReference type="GO" id="GO:0015385">
    <property type="term" value="F:sodium:proton antiporter activity"/>
    <property type="evidence" value="ECO:0007669"/>
    <property type="project" value="TreeGrafter"/>
</dbReference>
<evidence type="ECO:0000256" key="4">
    <source>
        <dbReference type="ARBA" id="ARBA00022475"/>
    </source>
</evidence>
<comment type="similarity">
    <text evidence="2 8">Belongs to the major facilitator superfamily. Bcr/CmlA family.</text>
</comment>
<feature type="transmembrane region" description="Helical" evidence="8">
    <location>
        <begin position="283"/>
        <end position="302"/>
    </location>
</feature>
<dbReference type="OrthoDB" id="9814303at2"/>
<feature type="transmembrane region" description="Helical" evidence="8">
    <location>
        <begin position="12"/>
        <end position="29"/>
    </location>
</feature>
<feature type="transmembrane region" description="Helical" evidence="8">
    <location>
        <begin position="105"/>
        <end position="126"/>
    </location>
</feature>
<comment type="subcellular location">
    <subcellularLocation>
        <location evidence="8">Cell inner membrane</location>
        <topology evidence="8">Multi-pass membrane protein</topology>
    </subcellularLocation>
    <subcellularLocation>
        <location evidence="1">Cell membrane</location>
        <topology evidence="1">Multi-pass membrane protein</topology>
    </subcellularLocation>
</comment>
<name>A0A495WGK3_9RHOO</name>
<evidence type="ECO:0000256" key="2">
    <source>
        <dbReference type="ARBA" id="ARBA00006236"/>
    </source>
</evidence>